<evidence type="ECO:0000313" key="11">
    <source>
        <dbReference type="EMBL" id="PSC05500.1"/>
    </source>
</evidence>
<evidence type="ECO:0000256" key="6">
    <source>
        <dbReference type="ARBA" id="ARBA00022970"/>
    </source>
</evidence>
<dbReference type="EMBL" id="PVZS01000007">
    <property type="protein sequence ID" value="PSC05500.1"/>
    <property type="molecule type" value="Genomic_DNA"/>
</dbReference>
<dbReference type="OrthoDB" id="9808531at2"/>
<accession>A0A2T1HV75</accession>
<dbReference type="InterPro" id="IPR000515">
    <property type="entry name" value="MetI-like"/>
</dbReference>
<evidence type="ECO:0000259" key="10">
    <source>
        <dbReference type="PROSITE" id="PS50928"/>
    </source>
</evidence>
<feature type="transmembrane region" description="Helical" evidence="9">
    <location>
        <begin position="26"/>
        <end position="44"/>
    </location>
</feature>
<dbReference type="InterPro" id="IPR010065">
    <property type="entry name" value="AA_ABC_transptr_permease_3TM"/>
</dbReference>
<keyword evidence="7 9" id="KW-1133">Transmembrane helix</keyword>
<dbReference type="Pfam" id="PF00528">
    <property type="entry name" value="BPD_transp_1"/>
    <property type="match status" value="1"/>
</dbReference>
<feature type="transmembrane region" description="Helical" evidence="9">
    <location>
        <begin position="220"/>
        <end position="240"/>
    </location>
</feature>
<keyword evidence="5 9" id="KW-0812">Transmembrane</keyword>
<name>A0A2T1HV75_9HYPH</name>
<feature type="transmembrane region" description="Helical" evidence="9">
    <location>
        <begin position="367"/>
        <end position="389"/>
    </location>
</feature>
<keyword evidence="8 9" id="KW-0472">Membrane</keyword>
<sequence>MSTGQIEAASERPKVSPLYDPRVRSIAFQVILCLVIAFVVYEAAANAVENLRRQNIATGLGFWNNAAGFPISQSLIDYSEQYSTYGQAFWVGLLNTLLVAVIGIVLATMLGFTMGVARLSKNVLVAGVARWYVEIVRNLPLLLQLLFWYNAVLKALPDVRESAKLPFSIFLNNRGLYAPRPDPQPAFDFVWLALAIGVVVTVAFRYWARKRQEKTGQQAPVGWVTLAMIVGLPLVTYLALGRPLNFDIPQATRFNIGGGMVLQPEFLALLFGLTIYTGAFITEVVRAGILAVSHGQTEAAFALGLRPNQTTKLIIIPQAMRVIIPPLTSQYLNLTKNSSLAVFVGYPDLANVFTGTVLNQTGQAIEVVGITMLVYLTISLGTSFAMNIYNSRKALVER</sequence>
<dbReference type="RefSeq" id="WP_106336137.1">
    <property type="nucleotide sequence ID" value="NZ_PVZS01000007.1"/>
</dbReference>
<evidence type="ECO:0000313" key="12">
    <source>
        <dbReference type="Proteomes" id="UP000239772"/>
    </source>
</evidence>
<dbReference type="InterPro" id="IPR035906">
    <property type="entry name" value="MetI-like_sf"/>
</dbReference>
<keyword evidence="6" id="KW-0029">Amino-acid transport</keyword>
<keyword evidence="12" id="KW-1185">Reference proteome</keyword>
<keyword evidence="3 9" id="KW-0813">Transport</keyword>
<evidence type="ECO:0000256" key="9">
    <source>
        <dbReference type="RuleBase" id="RU363032"/>
    </source>
</evidence>
<evidence type="ECO:0000256" key="3">
    <source>
        <dbReference type="ARBA" id="ARBA00022448"/>
    </source>
</evidence>
<evidence type="ECO:0000256" key="2">
    <source>
        <dbReference type="ARBA" id="ARBA00010072"/>
    </source>
</evidence>
<gene>
    <name evidence="11" type="ORF">SLNSH_07875</name>
</gene>
<evidence type="ECO:0000256" key="5">
    <source>
        <dbReference type="ARBA" id="ARBA00022692"/>
    </source>
</evidence>
<dbReference type="AlphaFoldDB" id="A0A2T1HV75"/>
<feature type="transmembrane region" description="Helical" evidence="9">
    <location>
        <begin position="88"/>
        <end position="110"/>
    </location>
</feature>
<evidence type="ECO:0000256" key="7">
    <source>
        <dbReference type="ARBA" id="ARBA00022989"/>
    </source>
</evidence>
<evidence type="ECO:0000256" key="8">
    <source>
        <dbReference type="ARBA" id="ARBA00023136"/>
    </source>
</evidence>
<comment type="similarity">
    <text evidence="2">Belongs to the binding-protein-dependent transport system permease family. HisMQ subfamily.</text>
</comment>
<dbReference type="InterPro" id="IPR043429">
    <property type="entry name" value="ArtM/GltK/GlnP/TcyL/YhdX-like"/>
</dbReference>
<dbReference type="GO" id="GO:0006865">
    <property type="term" value="P:amino acid transport"/>
    <property type="evidence" value="ECO:0007669"/>
    <property type="project" value="UniProtKB-KW"/>
</dbReference>
<feature type="transmembrane region" description="Helical" evidence="9">
    <location>
        <begin position="260"/>
        <end position="281"/>
    </location>
</feature>
<proteinExistence type="inferred from homology"/>
<dbReference type="NCBIfam" id="TIGR01726">
    <property type="entry name" value="HEQRo_perm_3TM"/>
    <property type="match status" value="1"/>
</dbReference>
<dbReference type="Proteomes" id="UP000239772">
    <property type="component" value="Unassembled WGS sequence"/>
</dbReference>
<comment type="subcellular location">
    <subcellularLocation>
        <location evidence="1">Cell inner membrane</location>
        <topology evidence="1">Multi-pass membrane protein</topology>
    </subcellularLocation>
    <subcellularLocation>
        <location evidence="9">Cell membrane</location>
        <topology evidence="9">Multi-pass membrane protein</topology>
    </subcellularLocation>
</comment>
<comment type="caution">
    <text evidence="11">The sequence shown here is derived from an EMBL/GenBank/DDBJ whole genome shotgun (WGS) entry which is preliminary data.</text>
</comment>
<dbReference type="GO" id="GO:0043190">
    <property type="term" value="C:ATP-binding cassette (ABC) transporter complex"/>
    <property type="evidence" value="ECO:0007669"/>
    <property type="project" value="InterPro"/>
</dbReference>
<dbReference type="GO" id="GO:0022857">
    <property type="term" value="F:transmembrane transporter activity"/>
    <property type="evidence" value="ECO:0007669"/>
    <property type="project" value="InterPro"/>
</dbReference>
<dbReference type="CDD" id="cd06261">
    <property type="entry name" value="TM_PBP2"/>
    <property type="match status" value="1"/>
</dbReference>
<feature type="domain" description="ABC transmembrane type-1" evidence="10">
    <location>
        <begin position="93"/>
        <end position="386"/>
    </location>
</feature>
<organism evidence="11 12">
    <name type="scientific">Alsobacter soli</name>
    <dbReference type="NCBI Taxonomy" id="2109933"/>
    <lineage>
        <taxon>Bacteria</taxon>
        <taxon>Pseudomonadati</taxon>
        <taxon>Pseudomonadota</taxon>
        <taxon>Alphaproteobacteria</taxon>
        <taxon>Hyphomicrobiales</taxon>
        <taxon>Alsobacteraceae</taxon>
        <taxon>Alsobacter</taxon>
    </lineage>
</organism>
<keyword evidence="4" id="KW-1003">Cell membrane</keyword>
<reference evidence="12" key="1">
    <citation type="submission" date="2018-03" db="EMBL/GenBank/DDBJ databases">
        <authorList>
            <person name="Sun L."/>
            <person name="Liu H."/>
            <person name="Chen W."/>
            <person name="Huang K."/>
            <person name="Liu W."/>
            <person name="Gao X."/>
        </authorList>
    </citation>
    <scope>NUCLEOTIDE SEQUENCE [LARGE SCALE GENOMIC DNA]</scope>
    <source>
        <strain evidence="12">SH9</strain>
    </source>
</reference>
<evidence type="ECO:0000256" key="1">
    <source>
        <dbReference type="ARBA" id="ARBA00004429"/>
    </source>
</evidence>
<dbReference type="SUPFAM" id="SSF161098">
    <property type="entry name" value="MetI-like"/>
    <property type="match status" value="2"/>
</dbReference>
<dbReference type="PANTHER" id="PTHR30614">
    <property type="entry name" value="MEMBRANE COMPONENT OF AMINO ACID ABC TRANSPORTER"/>
    <property type="match status" value="1"/>
</dbReference>
<feature type="transmembrane region" description="Helical" evidence="9">
    <location>
        <begin position="189"/>
        <end position="208"/>
    </location>
</feature>
<evidence type="ECO:0000256" key="4">
    <source>
        <dbReference type="ARBA" id="ARBA00022475"/>
    </source>
</evidence>
<dbReference type="PANTHER" id="PTHR30614:SF37">
    <property type="entry name" value="AMINO-ACID ABC TRANSPORTER PERMEASE PROTEIN YHDX-RELATED"/>
    <property type="match status" value="1"/>
</dbReference>
<dbReference type="Gene3D" id="1.10.3720.10">
    <property type="entry name" value="MetI-like"/>
    <property type="match status" value="2"/>
</dbReference>
<protein>
    <submittedName>
        <fullName evidence="11">Amino acid ABC transporter permease</fullName>
    </submittedName>
</protein>
<dbReference type="PROSITE" id="PS50928">
    <property type="entry name" value="ABC_TM1"/>
    <property type="match status" value="1"/>
</dbReference>